<dbReference type="GO" id="GO:0010181">
    <property type="term" value="F:FMN binding"/>
    <property type="evidence" value="ECO:0007669"/>
    <property type="project" value="UniProtKB-UniRule"/>
</dbReference>
<dbReference type="Pfam" id="PF04205">
    <property type="entry name" value="FMN_bind"/>
    <property type="match status" value="1"/>
</dbReference>
<comment type="caution">
    <text evidence="16">Lacks conserved residue(s) required for the propagation of feature annotation.</text>
</comment>
<evidence type="ECO:0000256" key="4">
    <source>
        <dbReference type="ARBA" id="ARBA00022553"/>
    </source>
</evidence>
<dbReference type="InterPro" id="IPR007329">
    <property type="entry name" value="FMN-bd"/>
</dbReference>
<comment type="cofactor">
    <cofactor evidence="16 17">
        <name>FMN</name>
        <dbReference type="ChEBI" id="CHEBI:58210"/>
    </cofactor>
</comment>
<keyword evidence="8 16" id="KW-1278">Translocase</keyword>
<keyword evidence="9 16" id="KW-1133">Transmembrane helix</keyword>
<organism evidence="19 20">
    <name type="scientific">Psychrosphaera saromensis</name>
    <dbReference type="NCBI Taxonomy" id="716813"/>
    <lineage>
        <taxon>Bacteria</taxon>
        <taxon>Pseudomonadati</taxon>
        <taxon>Pseudomonadota</taxon>
        <taxon>Gammaproteobacteria</taxon>
        <taxon>Alteromonadales</taxon>
        <taxon>Pseudoalteromonadaceae</taxon>
        <taxon>Psychrosphaera</taxon>
    </lineage>
</organism>
<dbReference type="EMBL" id="MSCH01000003">
    <property type="protein sequence ID" value="PQJ53247.1"/>
    <property type="molecule type" value="Genomic_DNA"/>
</dbReference>
<keyword evidence="1 16" id="KW-0813">Transport</keyword>
<dbReference type="NCBIfam" id="NF003749">
    <property type="entry name" value="PRK05346.1-5"/>
    <property type="match status" value="1"/>
</dbReference>
<comment type="catalytic activity">
    <reaction evidence="16 17">
        <text>a ubiquinone + n Na(+)(in) + NADH + H(+) = a ubiquinol + n Na(+)(out) + NAD(+)</text>
        <dbReference type="Rhea" id="RHEA:47748"/>
        <dbReference type="Rhea" id="RHEA-COMP:9565"/>
        <dbReference type="Rhea" id="RHEA-COMP:9566"/>
        <dbReference type="ChEBI" id="CHEBI:15378"/>
        <dbReference type="ChEBI" id="CHEBI:16389"/>
        <dbReference type="ChEBI" id="CHEBI:17976"/>
        <dbReference type="ChEBI" id="CHEBI:29101"/>
        <dbReference type="ChEBI" id="CHEBI:57540"/>
        <dbReference type="ChEBI" id="CHEBI:57945"/>
        <dbReference type="EC" id="7.2.1.1"/>
    </reaction>
</comment>
<comment type="subunit">
    <text evidence="16 17">Composed of six subunits; NqrA, NqrB, NqrC, NqrD, NqrE and NqrF.</text>
</comment>
<dbReference type="NCBIfam" id="TIGR01938">
    <property type="entry name" value="nqrC"/>
    <property type="match status" value="1"/>
</dbReference>
<evidence type="ECO:0000256" key="7">
    <source>
        <dbReference type="ARBA" id="ARBA00022692"/>
    </source>
</evidence>
<keyword evidence="7 16" id="KW-0812">Transmembrane</keyword>
<dbReference type="GO" id="GO:0016655">
    <property type="term" value="F:oxidoreductase activity, acting on NAD(P)H, quinone or similar compound as acceptor"/>
    <property type="evidence" value="ECO:0007669"/>
    <property type="project" value="UniProtKB-UniRule"/>
</dbReference>
<dbReference type="RefSeq" id="WP_105051727.1">
    <property type="nucleotide sequence ID" value="NZ_BMYG01000003.1"/>
</dbReference>
<comment type="subcellular location">
    <subcellularLocation>
        <location evidence="16">Cell membrane</location>
        <topology evidence="16">Single-pass membrane protein</topology>
    </subcellularLocation>
</comment>
<evidence type="ECO:0000256" key="3">
    <source>
        <dbReference type="ARBA" id="ARBA00022519"/>
    </source>
</evidence>
<comment type="function">
    <text evidence="16">NQR complex catalyzes the reduction of ubiquinone-1 to ubiquinol by two successive reactions, coupled with the transport of Na(+) ions from the cytoplasm to the periplasm. NqrA to NqrE are probably involved in the second step, the conversion of ubisemiquinone to ubiquinol.</text>
</comment>
<dbReference type="OrthoDB" id="9786835at2"/>
<dbReference type="GO" id="GO:0006814">
    <property type="term" value="P:sodium ion transport"/>
    <property type="evidence" value="ECO:0007669"/>
    <property type="project" value="UniProtKB-UniRule"/>
</dbReference>
<evidence type="ECO:0000256" key="1">
    <source>
        <dbReference type="ARBA" id="ARBA00022448"/>
    </source>
</evidence>
<evidence type="ECO:0000256" key="6">
    <source>
        <dbReference type="ARBA" id="ARBA00022643"/>
    </source>
</evidence>
<name>A0A2S7UTI1_9GAMM</name>
<protein>
    <recommendedName>
        <fullName evidence="16 17">Na(+)-translocating NADH-quinone reductase subunit C</fullName>
        <shortName evidence="16 17">Na(+)-NQR subunit C</shortName>
        <shortName evidence="16 17">Na(+)-translocating NQR subunit C</shortName>
        <ecNumber evidence="16 17">7.2.1.1</ecNumber>
    </recommendedName>
    <alternativeName>
        <fullName evidence="16 17">NQR complex subunit C</fullName>
    </alternativeName>
    <alternativeName>
        <fullName evidence="16 17">NQR-1 subunit C</fullName>
    </alternativeName>
</protein>
<keyword evidence="6 16" id="KW-0288">FMN</keyword>
<dbReference type="PANTHER" id="PTHR37838:SF1">
    <property type="entry name" value="NA(+)-TRANSLOCATING NADH-QUINONE REDUCTASE SUBUNIT C"/>
    <property type="match status" value="1"/>
</dbReference>
<dbReference type="Proteomes" id="UP000239007">
    <property type="component" value="Unassembled WGS sequence"/>
</dbReference>
<accession>A0A2S7UTI1</accession>
<dbReference type="AlphaFoldDB" id="A0A2S7UTI1"/>
<sequence length="263" mass="28556">MSNSKETFGKTVGFVFIVCVVCAILVSFSAVQLKPLQVANKLLDQQTKILEASKLLEASGKDPKSIVATFNKYVEAKMIDLASGEFIEGNPVLFDERRNARDSEKSEKLENDPAGINRQSHDAVVYLVHDDAGVVKTIVLPIVGSGLWDLMYGYVGLEADLNTIRSVVYSDHKETPGLGAEVMNPKWKALWPGKKVYNEAGEPVVKLVKGGAKADDIHGVDALSGATLTSNGVTRTLQFWFSEQGYGPFIAKYRAANSNGGMK</sequence>
<evidence type="ECO:0000256" key="14">
    <source>
        <dbReference type="ARBA" id="ARBA00023136"/>
    </source>
</evidence>
<dbReference type="GO" id="GO:0005886">
    <property type="term" value="C:plasma membrane"/>
    <property type="evidence" value="ECO:0007669"/>
    <property type="project" value="UniProtKB-SubCell"/>
</dbReference>
<evidence type="ECO:0000256" key="13">
    <source>
        <dbReference type="ARBA" id="ARBA00023075"/>
    </source>
</evidence>
<dbReference type="PIRSF" id="PIRSF009437">
    <property type="entry name" value="NQR-1_subunit_C"/>
    <property type="match status" value="1"/>
</dbReference>
<evidence type="ECO:0000256" key="11">
    <source>
        <dbReference type="ARBA" id="ARBA00023053"/>
    </source>
</evidence>
<dbReference type="HAMAP" id="MF_00427">
    <property type="entry name" value="NqrC"/>
    <property type="match status" value="1"/>
</dbReference>
<evidence type="ECO:0000313" key="19">
    <source>
        <dbReference type="EMBL" id="PQJ53247.1"/>
    </source>
</evidence>
<dbReference type="InterPro" id="IPR010204">
    <property type="entry name" value="NqrC"/>
</dbReference>
<evidence type="ECO:0000259" key="18">
    <source>
        <dbReference type="SMART" id="SM00900"/>
    </source>
</evidence>
<keyword evidence="20" id="KW-1185">Reference proteome</keyword>
<feature type="domain" description="FMN-binding" evidence="18">
    <location>
        <begin position="146"/>
        <end position="244"/>
    </location>
</feature>
<reference evidence="19 20" key="1">
    <citation type="submission" date="2016-12" db="EMBL/GenBank/DDBJ databases">
        <title>Diversity of luminous bacteria.</title>
        <authorList>
            <person name="Yoshizawa S."/>
            <person name="Kogure K."/>
        </authorList>
    </citation>
    <scope>NUCLEOTIDE SEQUENCE [LARGE SCALE GENOMIC DNA]</scope>
    <source>
        <strain evidence="19 20">SA4-48</strain>
    </source>
</reference>
<keyword evidence="10 16" id="KW-0520">NAD</keyword>
<evidence type="ECO:0000313" key="20">
    <source>
        <dbReference type="Proteomes" id="UP000239007"/>
    </source>
</evidence>
<evidence type="ECO:0000256" key="5">
    <source>
        <dbReference type="ARBA" id="ARBA00022630"/>
    </source>
</evidence>
<evidence type="ECO:0000256" key="12">
    <source>
        <dbReference type="ARBA" id="ARBA00023065"/>
    </source>
</evidence>
<feature type="transmembrane region" description="Helical" evidence="16">
    <location>
        <begin position="12"/>
        <end position="31"/>
    </location>
</feature>
<keyword evidence="13 16" id="KW-0830">Ubiquinone</keyword>
<proteinExistence type="inferred from homology"/>
<evidence type="ECO:0000256" key="16">
    <source>
        <dbReference type="HAMAP-Rule" id="MF_00427"/>
    </source>
</evidence>
<evidence type="ECO:0000256" key="8">
    <source>
        <dbReference type="ARBA" id="ARBA00022967"/>
    </source>
</evidence>
<gene>
    <name evidence="16" type="primary">nqrC</name>
    <name evidence="19" type="ORF">BTO11_05905</name>
</gene>
<feature type="modified residue" description="FMN phosphoryl threonine" evidence="16">
    <location>
        <position position="227"/>
    </location>
</feature>
<keyword evidence="4 16" id="KW-0597">Phosphoprotein</keyword>
<keyword evidence="14 16" id="KW-0472">Membrane</keyword>
<keyword evidence="11 16" id="KW-0915">Sodium</keyword>
<evidence type="ECO:0000256" key="9">
    <source>
        <dbReference type="ARBA" id="ARBA00022989"/>
    </source>
</evidence>
<evidence type="ECO:0000256" key="2">
    <source>
        <dbReference type="ARBA" id="ARBA00022475"/>
    </source>
</evidence>
<keyword evidence="5 16" id="KW-0285">Flavoprotein</keyword>
<evidence type="ECO:0000256" key="15">
    <source>
        <dbReference type="ARBA" id="ARBA00023201"/>
    </source>
</evidence>
<comment type="caution">
    <text evidence="19">The sequence shown here is derived from an EMBL/GenBank/DDBJ whole genome shotgun (WGS) entry which is preliminary data.</text>
</comment>
<dbReference type="PANTHER" id="PTHR37838">
    <property type="entry name" value="NA(+)-TRANSLOCATING NADH-QUINONE REDUCTASE SUBUNIT C"/>
    <property type="match status" value="1"/>
</dbReference>
<evidence type="ECO:0000256" key="17">
    <source>
        <dbReference type="PIRNR" id="PIRNR009437"/>
    </source>
</evidence>
<evidence type="ECO:0000256" key="10">
    <source>
        <dbReference type="ARBA" id="ARBA00023027"/>
    </source>
</evidence>
<keyword evidence="12 16" id="KW-0406">Ion transport</keyword>
<keyword evidence="2 16" id="KW-1003">Cell membrane</keyword>
<dbReference type="EC" id="7.2.1.1" evidence="16 17"/>
<comment type="similarity">
    <text evidence="16 17">Belongs to the NqrC family.</text>
</comment>
<keyword evidence="3" id="KW-0997">Cell inner membrane</keyword>
<keyword evidence="15 16" id="KW-0739">Sodium transport</keyword>
<dbReference type="SMART" id="SM00900">
    <property type="entry name" value="FMN_bind"/>
    <property type="match status" value="1"/>
</dbReference>